<evidence type="ECO:0000313" key="1">
    <source>
        <dbReference type="EMBL" id="MPN13073.1"/>
    </source>
</evidence>
<comment type="caution">
    <text evidence="1">The sequence shown here is derived from an EMBL/GenBank/DDBJ whole genome shotgun (WGS) entry which is preliminary data.</text>
</comment>
<gene>
    <name evidence="1" type="ORF">SDC9_160393</name>
</gene>
<dbReference type="EMBL" id="VSSQ01059528">
    <property type="protein sequence ID" value="MPN13073.1"/>
    <property type="molecule type" value="Genomic_DNA"/>
</dbReference>
<sequence length="84" mass="8800">MTGAATKVTEVPSQMVSPGIAAMLTEAATEEFTDIVIAFDVAVAPTAQVAFEMTVQVTTSPLLRVLLVNVELFGPVAVPLTDHE</sequence>
<protein>
    <submittedName>
        <fullName evidence="1">Uncharacterized protein</fullName>
    </submittedName>
</protein>
<reference evidence="1" key="1">
    <citation type="submission" date="2019-08" db="EMBL/GenBank/DDBJ databases">
        <authorList>
            <person name="Kucharzyk K."/>
            <person name="Murdoch R.W."/>
            <person name="Higgins S."/>
            <person name="Loffler F."/>
        </authorList>
    </citation>
    <scope>NUCLEOTIDE SEQUENCE</scope>
</reference>
<accession>A0A645FLJ5</accession>
<name>A0A645FLJ5_9ZZZZ</name>
<proteinExistence type="predicted"/>
<organism evidence="1">
    <name type="scientific">bioreactor metagenome</name>
    <dbReference type="NCBI Taxonomy" id="1076179"/>
    <lineage>
        <taxon>unclassified sequences</taxon>
        <taxon>metagenomes</taxon>
        <taxon>ecological metagenomes</taxon>
    </lineage>
</organism>
<dbReference type="AlphaFoldDB" id="A0A645FLJ5"/>